<protein>
    <submittedName>
        <fullName evidence="3">Uncharacterized protein</fullName>
    </submittedName>
</protein>
<accession>A0A9D4IH76</accession>
<evidence type="ECO:0000313" key="4">
    <source>
        <dbReference type="Proteomes" id="UP000828390"/>
    </source>
</evidence>
<dbReference type="InterPro" id="IPR001611">
    <property type="entry name" value="Leu-rich_rpt"/>
</dbReference>
<reference evidence="3" key="1">
    <citation type="journal article" date="2019" name="bioRxiv">
        <title>The Genome of the Zebra Mussel, Dreissena polymorpha: A Resource for Invasive Species Research.</title>
        <authorList>
            <person name="McCartney M.A."/>
            <person name="Auch B."/>
            <person name="Kono T."/>
            <person name="Mallez S."/>
            <person name="Zhang Y."/>
            <person name="Obille A."/>
            <person name="Becker A."/>
            <person name="Abrahante J.E."/>
            <person name="Garbe J."/>
            <person name="Badalamenti J.P."/>
            <person name="Herman A."/>
            <person name="Mangelson H."/>
            <person name="Liachko I."/>
            <person name="Sullivan S."/>
            <person name="Sone E.D."/>
            <person name="Koren S."/>
            <person name="Silverstein K.A.T."/>
            <person name="Beckman K.B."/>
            <person name="Gohl D.M."/>
        </authorList>
    </citation>
    <scope>NUCLEOTIDE SEQUENCE</scope>
    <source>
        <strain evidence="3">Duluth1</strain>
        <tissue evidence="3">Whole animal</tissue>
    </source>
</reference>
<dbReference type="PANTHER" id="PTHR45617">
    <property type="entry name" value="LEUCINE RICH REPEAT FAMILY PROTEIN"/>
    <property type="match status" value="1"/>
</dbReference>
<dbReference type="AlphaFoldDB" id="A0A9D4IH76"/>
<dbReference type="InterPro" id="IPR003591">
    <property type="entry name" value="Leu-rich_rpt_typical-subtyp"/>
</dbReference>
<dbReference type="EMBL" id="JAIWYP010000009">
    <property type="protein sequence ID" value="KAH3771723.1"/>
    <property type="molecule type" value="Genomic_DNA"/>
</dbReference>
<dbReference type="Pfam" id="PF13855">
    <property type="entry name" value="LRR_8"/>
    <property type="match status" value="1"/>
</dbReference>
<sequence length="416" mass="47427">MFEGLEHVRTLNMSGCKRRNQTYLIESFDTNTSLPRLEVLDLSFVGIFKFKFAVDDDFLTIFRNRPIKKLILRGAVISSINLPDLQRVCNNIELEGIDLTDARVDAAIHDSAIKVICKNIKSVDFTGVDFPRQFISCMIINDVANISGATLQLNRSMSWILGAEKLTWSRFCPEQPKPKRFINITDFTIMTGQPAALKRLKSCDNNIQVIDVSMTYEFVDSNIEDFVFCNNSLEYINHKALFFRKTLKYLDFSSNDLNKMILKNQSEFKMVFASLYNLLVLNLSRNKFTTLPPDLFVNNSKLRVLDLSNNLLEDFPCIISNHSGMQLLNLSSNQILTLDVTSRAIDLIDRKAFVDISQNPLRCSKCEDSTSVRWLLHTDAVIYKNALRCSTGQVGIKEHRFLSKFTSCLNVSFLGS</sequence>
<dbReference type="InterPro" id="IPR032675">
    <property type="entry name" value="LRR_dom_sf"/>
</dbReference>
<dbReference type="PROSITE" id="PS51450">
    <property type="entry name" value="LRR"/>
    <property type="match status" value="2"/>
</dbReference>
<organism evidence="3 4">
    <name type="scientific">Dreissena polymorpha</name>
    <name type="common">Zebra mussel</name>
    <name type="synonym">Mytilus polymorpha</name>
    <dbReference type="NCBI Taxonomy" id="45954"/>
    <lineage>
        <taxon>Eukaryota</taxon>
        <taxon>Metazoa</taxon>
        <taxon>Spiralia</taxon>
        <taxon>Lophotrochozoa</taxon>
        <taxon>Mollusca</taxon>
        <taxon>Bivalvia</taxon>
        <taxon>Autobranchia</taxon>
        <taxon>Heteroconchia</taxon>
        <taxon>Euheterodonta</taxon>
        <taxon>Imparidentia</taxon>
        <taxon>Neoheterodontei</taxon>
        <taxon>Myida</taxon>
        <taxon>Dreissenoidea</taxon>
        <taxon>Dreissenidae</taxon>
        <taxon>Dreissena</taxon>
    </lineage>
</organism>
<proteinExistence type="predicted"/>
<dbReference type="SUPFAM" id="SSF52058">
    <property type="entry name" value="L domain-like"/>
    <property type="match status" value="1"/>
</dbReference>
<evidence type="ECO:0000313" key="3">
    <source>
        <dbReference type="EMBL" id="KAH3771723.1"/>
    </source>
</evidence>
<comment type="caution">
    <text evidence="3">The sequence shown here is derived from an EMBL/GenBank/DDBJ whole genome shotgun (WGS) entry which is preliminary data.</text>
</comment>
<name>A0A9D4IH76_DREPO</name>
<keyword evidence="4" id="KW-1185">Reference proteome</keyword>
<keyword evidence="1" id="KW-0433">Leucine-rich repeat</keyword>
<reference evidence="3" key="2">
    <citation type="submission" date="2020-11" db="EMBL/GenBank/DDBJ databases">
        <authorList>
            <person name="McCartney M.A."/>
            <person name="Auch B."/>
            <person name="Kono T."/>
            <person name="Mallez S."/>
            <person name="Becker A."/>
            <person name="Gohl D.M."/>
            <person name="Silverstein K.A.T."/>
            <person name="Koren S."/>
            <person name="Bechman K.B."/>
            <person name="Herman A."/>
            <person name="Abrahante J.E."/>
            <person name="Garbe J."/>
        </authorList>
    </citation>
    <scope>NUCLEOTIDE SEQUENCE</scope>
    <source>
        <strain evidence="3">Duluth1</strain>
        <tissue evidence="3">Whole animal</tissue>
    </source>
</reference>
<dbReference type="SMART" id="SM00369">
    <property type="entry name" value="LRR_TYP"/>
    <property type="match status" value="2"/>
</dbReference>
<dbReference type="Proteomes" id="UP000828390">
    <property type="component" value="Unassembled WGS sequence"/>
</dbReference>
<gene>
    <name evidence="3" type="ORF">DPMN_173051</name>
</gene>
<evidence type="ECO:0000256" key="2">
    <source>
        <dbReference type="ARBA" id="ARBA00022737"/>
    </source>
</evidence>
<evidence type="ECO:0000256" key="1">
    <source>
        <dbReference type="ARBA" id="ARBA00022614"/>
    </source>
</evidence>
<keyword evidence="2" id="KW-0677">Repeat</keyword>
<dbReference type="Gene3D" id="3.80.10.10">
    <property type="entry name" value="Ribonuclease Inhibitor"/>
    <property type="match status" value="2"/>
</dbReference>
<dbReference type="PANTHER" id="PTHR45617:SF169">
    <property type="entry name" value="LRRCT DOMAIN-CONTAINING PROTEIN"/>
    <property type="match status" value="1"/>
</dbReference>